<dbReference type="EMBL" id="LLXE01000047">
    <property type="protein sequence ID" value="KUM64501.1"/>
    <property type="molecule type" value="Genomic_DNA"/>
</dbReference>
<keyword evidence="2" id="KW-1185">Reference proteome</keyword>
<gene>
    <name evidence="1" type="ORF">ACN42_g2609</name>
</gene>
<dbReference type="AlphaFoldDB" id="A0A101MPW7"/>
<sequence length="107" mass="11887">MSRYASLKHVDGAEGKRCVVMHVVKSLASAVVLPAGTAFWIRSMMADDEATVGGKQQPPQEIKILLHHWILGPDITLRHQEIRGSHLPPCKMVALTLRLILYPILLD</sequence>
<evidence type="ECO:0000313" key="1">
    <source>
        <dbReference type="EMBL" id="KUM64501.1"/>
    </source>
</evidence>
<name>A0A101MPW7_PENFR</name>
<dbReference type="Proteomes" id="UP000055045">
    <property type="component" value="Unassembled WGS sequence"/>
</dbReference>
<protein>
    <submittedName>
        <fullName evidence="1">Uncharacterized protein</fullName>
    </submittedName>
</protein>
<accession>A0A101MPW7</accession>
<comment type="caution">
    <text evidence="1">The sequence shown here is derived from an EMBL/GenBank/DDBJ whole genome shotgun (WGS) entry which is preliminary data.</text>
</comment>
<reference evidence="1 2" key="1">
    <citation type="submission" date="2015-10" db="EMBL/GenBank/DDBJ databases">
        <title>Genome sequencing of Penicillium freii.</title>
        <authorList>
            <person name="Nguyen H.D."/>
            <person name="Visagie C.M."/>
            <person name="Seifert K.A."/>
        </authorList>
    </citation>
    <scope>NUCLEOTIDE SEQUENCE [LARGE SCALE GENOMIC DNA]</scope>
    <source>
        <strain evidence="1 2">DAOM 242723</strain>
    </source>
</reference>
<proteinExistence type="predicted"/>
<evidence type="ECO:0000313" key="2">
    <source>
        <dbReference type="Proteomes" id="UP000055045"/>
    </source>
</evidence>
<organism evidence="1 2">
    <name type="scientific">Penicillium freii</name>
    <dbReference type="NCBI Taxonomy" id="48697"/>
    <lineage>
        <taxon>Eukaryota</taxon>
        <taxon>Fungi</taxon>
        <taxon>Dikarya</taxon>
        <taxon>Ascomycota</taxon>
        <taxon>Pezizomycotina</taxon>
        <taxon>Eurotiomycetes</taxon>
        <taxon>Eurotiomycetidae</taxon>
        <taxon>Eurotiales</taxon>
        <taxon>Aspergillaceae</taxon>
        <taxon>Penicillium</taxon>
    </lineage>
</organism>